<evidence type="ECO:0000313" key="2">
    <source>
        <dbReference type="EMBL" id="KAH0237807.1"/>
    </source>
</evidence>
<evidence type="ECO:0000256" key="1">
    <source>
        <dbReference type="SAM" id="MobiDB-lite"/>
    </source>
</evidence>
<name>A0A9P8GPP1_AURME</name>
<feature type="non-terminal residue" evidence="2">
    <location>
        <position position="202"/>
    </location>
</feature>
<accession>A0A9P8GPP1</accession>
<feature type="compositionally biased region" description="Polar residues" evidence="1">
    <location>
        <begin position="147"/>
        <end position="158"/>
    </location>
</feature>
<dbReference type="EMBL" id="JAHFYH010000001">
    <property type="protein sequence ID" value="KAH0237807.1"/>
    <property type="molecule type" value="Genomic_DNA"/>
</dbReference>
<dbReference type="Proteomes" id="UP000767238">
    <property type="component" value="Unassembled WGS sequence"/>
</dbReference>
<evidence type="ECO:0000313" key="3">
    <source>
        <dbReference type="Proteomes" id="UP000767238"/>
    </source>
</evidence>
<organism evidence="2 3">
    <name type="scientific">Aureobasidium melanogenum</name>
    <name type="common">Aureobasidium pullulans var. melanogenum</name>
    <dbReference type="NCBI Taxonomy" id="46634"/>
    <lineage>
        <taxon>Eukaryota</taxon>
        <taxon>Fungi</taxon>
        <taxon>Dikarya</taxon>
        <taxon>Ascomycota</taxon>
        <taxon>Pezizomycotina</taxon>
        <taxon>Dothideomycetes</taxon>
        <taxon>Dothideomycetidae</taxon>
        <taxon>Dothideales</taxon>
        <taxon>Saccotheciaceae</taxon>
        <taxon>Aureobasidium</taxon>
    </lineage>
</organism>
<reference evidence="2" key="1">
    <citation type="journal article" date="2021" name="J Fungi (Basel)">
        <title>Virulence traits and population genomics of the black yeast Aureobasidium melanogenum.</title>
        <authorList>
            <person name="Cernosa A."/>
            <person name="Sun X."/>
            <person name="Gostincar C."/>
            <person name="Fang C."/>
            <person name="Gunde-Cimerman N."/>
            <person name="Song Z."/>
        </authorList>
    </citation>
    <scope>NUCLEOTIDE SEQUENCE</scope>
    <source>
        <strain evidence="2">EXF-8016</strain>
    </source>
</reference>
<feature type="region of interest" description="Disordered" evidence="1">
    <location>
        <begin position="137"/>
        <end position="178"/>
    </location>
</feature>
<sequence>MKPDSSAGVPSLLLMPSFVMKRETTGVLDPPVTDKPAFEVDKFFGSLAFGFAKAETDETLGGAAFTAEFLSSRRRAMASASGVCCCATWALYEVVGGCCCCWYCCGAEILADYASQQYRSPKSQPQLLRLRAGERKDSILDPGRPSSGASDALSSVHWSSTPSISSPSSSSSSSPTSKDTLPAFGAGLLDRLYGLRPCATSM</sequence>
<gene>
    <name evidence="2" type="ORF">KCV03_g56</name>
</gene>
<proteinExistence type="predicted"/>
<comment type="caution">
    <text evidence="2">The sequence shown here is derived from an EMBL/GenBank/DDBJ whole genome shotgun (WGS) entry which is preliminary data.</text>
</comment>
<dbReference type="AlphaFoldDB" id="A0A9P8GPP1"/>
<reference evidence="2" key="2">
    <citation type="submission" date="2021-08" db="EMBL/GenBank/DDBJ databases">
        <authorList>
            <person name="Gostincar C."/>
            <person name="Sun X."/>
            <person name="Song Z."/>
            <person name="Gunde-Cimerman N."/>
        </authorList>
    </citation>
    <scope>NUCLEOTIDE SEQUENCE</scope>
    <source>
        <strain evidence="2">EXF-8016</strain>
    </source>
</reference>
<protein>
    <submittedName>
        <fullName evidence="2">Uncharacterized protein</fullName>
    </submittedName>
</protein>
<feature type="compositionally biased region" description="Low complexity" evidence="1">
    <location>
        <begin position="159"/>
        <end position="177"/>
    </location>
</feature>